<sequence>MQKDHFRIIQKVVQQLQQGQWKNWDSVFQRSLTWKDVLQVAYLQIFFLIRSLYDLLPSNLTLVRWGKKNNPSCPRQGRRTTEHALNSCKVALSRGRYTWRTT</sequence>
<proteinExistence type="predicted"/>
<keyword evidence="2" id="KW-1185">Reference proteome</keyword>
<dbReference type="Proteomes" id="UP000762676">
    <property type="component" value="Unassembled WGS sequence"/>
</dbReference>
<dbReference type="AlphaFoldDB" id="A0AAV4IYV3"/>
<keyword evidence="1" id="KW-0548">Nucleotidyltransferase</keyword>
<evidence type="ECO:0000313" key="1">
    <source>
        <dbReference type="EMBL" id="GFS15331.1"/>
    </source>
</evidence>
<organism evidence="1 2">
    <name type="scientific">Elysia marginata</name>
    <dbReference type="NCBI Taxonomy" id="1093978"/>
    <lineage>
        <taxon>Eukaryota</taxon>
        <taxon>Metazoa</taxon>
        <taxon>Spiralia</taxon>
        <taxon>Lophotrochozoa</taxon>
        <taxon>Mollusca</taxon>
        <taxon>Gastropoda</taxon>
        <taxon>Heterobranchia</taxon>
        <taxon>Euthyneura</taxon>
        <taxon>Panpulmonata</taxon>
        <taxon>Sacoglossa</taxon>
        <taxon>Placobranchoidea</taxon>
        <taxon>Plakobranchidae</taxon>
        <taxon>Elysia</taxon>
    </lineage>
</organism>
<dbReference type="GO" id="GO:0003964">
    <property type="term" value="F:RNA-directed DNA polymerase activity"/>
    <property type="evidence" value="ECO:0007669"/>
    <property type="project" value="UniProtKB-KW"/>
</dbReference>
<keyword evidence="1" id="KW-0695">RNA-directed DNA polymerase</keyword>
<reference evidence="1 2" key="1">
    <citation type="journal article" date="2021" name="Elife">
        <title>Chloroplast acquisition without the gene transfer in kleptoplastic sea slugs, Plakobranchus ocellatus.</title>
        <authorList>
            <person name="Maeda T."/>
            <person name="Takahashi S."/>
            <person name="Yoshida T."/>
            <person name="Shimamura S."/>
            <person name="Takaki Y."/>
            <person name="Nagai Y."/>
            <person name="Toyoda A."/>
            <person name="Suzuki Y."/>
            <person name="Arimoto A."/>
            <person name="Ishii H."/>
            <person name="Satoh N."/>
            <person name="Nishiyama T."/>
            <person name="Hasebe M."/>
            <person name="Maruyama T."/>
            <person name="Minagawa J."/>
            <person name="Obokata J."/>
            <person name="Shigenobu S."/>
        </authorList>
    </citation>
    <scope>NUCLEOTIDE SEQUENCE [LARGE SCALE GENOMIC DNA]</scope>
</reference>
<name>A0AAV4IYV3_9GAST</name>
<gene>
    <name evidence="1" type="ORF">ElyMa_006768700</name>
</gene>
<accession>A0AAV4IYV3</accession>
<keyword evidence="1" id="KW-0808">Transferase</keyword>
<protein>
    <submittedName>
        <fullName evidence="1">Reverse transcriptase</fullName>
    </submittedName>
</protein>
<dbReference type="EMBL" id="BMAT01013561">
    <property type="protein sequence ID" value="GFS15331.1"/>
    <property type="molecule type" value="Genomic_DNA"/>
</dbReference>
<evidence type="ECO:0000313" key="2">
    <source>
        <dbReference type="Proteomes" id="UP000762676"/>
    </source>
</evidence>
<comment type="caution">
    <text evidence="1">The sequence shown here is derived from an EMBL/GenBank/DDBJ whole genome shotgun (WGS) entry which is preliminary data.</text>
</comment>